<dbReference type="PANTHER" id="PTHR43544:SF7">
    <property type="entry name" value="NADB-LER2"/>
    <property type="match status" value="1"/>
</dbReference>
<proteinExistence type="inferred from homology"/>
<sequence length="255" mass="26725">MSSKIVYLISGANRGIGYGLASTIAARPNTIVFAGARNPAAQTLTDLAAKYPNVHPLKLTSADKTDNEAAIAQIGKIAGQLDVIIASAGIASHFGPLATTPLPAFHEHFEVNTLGPVVLFQAAHTLLLASPTGSPVFAVISSIVGSMGHFLSISATPYGMSKAAANFLVKTLDAEHPSLVTMAIEPGWVATDMGNVGVERNGLGLSQAPVTVEESVTGIMSRIDGATKEKSSGKFWNFRVGQDKPWEFDAEEVPW</sequence>
<evidence type="ECO:0000256" key="2">
    <source>
        <dbReference type="ARBA" id="ARBA00022857"/>
    </source>
</evidence>
<dbReference type="InterPro" id="IPR036291">
    <property type="entry name" value="NAD(P)-bd_dom_sf"/>
</dbReference>
<keyword evidence="3" id="KW-0560">Oxidoreductase</keyword>
<dbReference type="GO" id="GO:0005737">
    <property type="term" value="C:cytoplasm"/>
    <property type="evidence" value="ECO:0007669"/>
    <property type="project" value="TreeGrafter"/>
</dbReference>
<dbReference type="InterPro" id="IPR051468">
    <property type="entry name" value="Fungal_SecMetab_SDRs"/>
</dbReference>
<dbReference type="PRINTS" id="PR00081">
    <property type="entry name" value="GDHRDH"/>
</dbReference>
<keyword evidence="5" id="KW-1185">Reference proteome</keyword>
<comment type="similarity">
    <text evidence="1">Belongs to the short-chain dehydrogenases/reductases (SDR) family.</text>
</comment>
<evidence type="ECO:0000313" key="4">
    <source>
        <dbReference type="EMBL" id="KAF7343890.1"/>
    </source>
</evidence>
<dbReference type="OrthoDB" id="9876299at2759"/>
<dbReference type="Proteomes" id="UP000620124">
    <property type="component" value="Unassembled WGS sequence"/>
</dbReference>
<dbReference type="EMBL" id="JACAZI010000015">
    <property type="protein sequence ID" value="KAF7343890.1"/>
    <property type="molecule type" value="Genomic_DNA"/>
</dbReference>
<accession>A0A8H6XLK7</accession>
<gene>
    <name evidence="4" type="ORF">MVEN_01677700</name>
</gene>
<dbReference type="GO" id="GO:0016491">
    <property type="term" value="F:oxidoreductase activity"/>
    <property type="evidence" value="ECO:0007669"/>
    <property type="project" value="UniProtKB-KW"/>
</dbReference>
<keyword evidence="2" id="KW-0521">NADP</keyword>
<evidence type="ECO:0000256" key="1">
    <source>
        <dbReference type="ARBA" id="ARBA00006484"/>
    </source>
</evidence>
<dbReference type="PANTHER" id="PTHR43544">
    <property type="entry name" value="SHORT-CHAIN DEHYDROGENASE/REDUCTASE"/>
    <property type="match status" value="1"/>
</dbReference>
<dbReference type="Pfam" id="PF00106">
    <property type="entry name" value="adh_short"/>
    <property type="match status" value="1"/>
</dbReference>
<dbReference type="CDD" id="cd05325">
    <property type="entry name" value="carb_red_sniffer_like_SDR_c"/>
    <property type="match status" value="1"/>
</dbReference>
<dbReference type="InterPro" id="IPR002347">
    <property type="entry name" value="SDR_fam"/>
</dbReference>
<protein>
    <submittedName>
        <fullName evidence="4">NAD(P)-binding protein</fullName>
    </submittedName>
</protein>
<organism evidence="4 5">
    <name type="scientific">Mycena venus</name>
    <dbReference type="NCBI Taxonomy" id="2733690"/>
    <lineage>
        <taxon>Eukaryota</taxon>
        <taxon>Fungi</taxon>
        <taxon>Dikarya</taxon>
        <taxon>Basidiomycota</taxon>
        <taxon>Agaricomycotina</taxon>
        <taxon>Agaricomycetes</taxon>
        <taxon>Agaricomycetidae</taxon>
        <taxon>Agaricales</taxon>
        <taxon>Marasmiineae</taxon>
        <taxon>Mycenaceae</taxon>
        <taxon>Mycena</taxon>
    </lineage>
</organism>
<evidence type="ECO:0000256" key="3">
    <source>
        <dbReference type="ARBA" id="ARBA00023002"/>
    </source>
</evidence>
<name>A0A8H6XLK7_9AGAR</name>
<evidence type="ECO:0000313" key="5">
    <source>
        <dbReference type="Proteomes" id="UP000620124"/>
    </source>
</evidence>
<reference evidence="4" key="1">
    <citation type="submission" date="2020-05" db="EMBL/GenBank/DDBJ databases">
        <title>Mycena genomes resolve the evolution of fungal bioluminescence.</title>
        <authorList>
            <person name="Tsai I.J."/>
        </authorList>
    </citation>
    <scope>NUCLEOTIDE SEQUENCE</scope>
    <source>
        <strain evidence="4">CCC161011</strain>
    </source>
</reference>
<dbReference type="AlphaFoldDB" id="A0A8H6XLK7"/>
<dbReference type="Gene3D" id="3.40.50.720">
    <property type="entry name" value="NAD(P)-binding Rossmann-like Domain"/>
    <property type="match status" value="1"/>
</dbReference>
<dbReference type="SUPFAM" id="SSF51735">
    <property type="entry name" value="NAD(P)-binding Rossmann-fold domains"/>
    <property type="match status" value="1"/>
</dbReference>
<comment type="caution">
    <text evidence="4">The sequence shown here is derived from an EMBL/GenBank/DDBJ whole genome shotgun (WGS) entry which is preliminary data.</text>
</comment>